<accession>A0A251RG78</accession>
<protein>
    <submittedName>
        <fullName evidence="2">Uncharacterized protein</fullName>
    </submittedName>
</protein>
<keyword evidence="1" id="KW-0812">Transmembrane</keyword>
<gene>
    <name evidence="2" type="ORF">PRUPE_1G511500</name>
</gene>
<evidence type="ECO:0000256" key="1">
    <source>
        <dbReference type="SAM" id="Phobius"/>
    </source>
</evidence>
<organism evidence="2 3">
    <name type="scientific">Prunus persica</name>
    <name type="common">Peach</name>
    <name type="synonym">Amygdalus persica</name>
    <dbReference type="NCBI Taxonomy" id="3760"/>
    <lineage>
        <taxon>Eukaryota</taxon>
        <taxon>Viridiplantae</taxon>
        <taxon>Streptophyta</taxon>
        <taxon>Embryophyta</taxon>
        <taxon>Tracheophyta</taxon>
        <taxon>Spermatophyta</taxon>
        <taxon>Magnoliopsida</taxon>
        <taxon>eudicotyledons</taxon>
        <taxon>Gunneridae</taxon>
        <taxon>Pentapetalae</taxon>
        <taxon>rosids</taxon>
        <taxon>fabids</taxon>
        <taxon>Rosales</taxon>
        <taxon>Rosaceae</taxon>
        <taxon>Amygdaloideae</taxon>
        <taxon>Amygdaleae</taxon>
        <taxon>Prunus</taxon>
    </lineage>
</organism>
<evidence type="ECO:0000313" key="3">
    <source>
        <dbReference type="Proteomes" id="UP000006882"/>
    </source>
</evidence>
<proteinExistence type="predicted"/>
<keyword evidence="1" id="KW-1133">Transmembrane helix</keyword>
<dbReference type="EMBL" id="CM007651">
    <property type="protein sequence ID" value="ONI35031.1"/>
    <property type="molecule type" value="Genomic_DNA"/>
</dbReference>
<dbReference type="Proteomes" id="UP000006882">
    <property type="component" value="Chromosome G1"/>
</dbReference>
<dbReference type="AlphaFoldDB" id="A0A251RG78"/>
<reference evidence="2 3" key="1">
    <citation type="journal article" date="2013" name="Nat. Genet.">
        <title>The high-quality draft genome of peach (Prunus persica) identifies unique patterns of genetic diversity, domestication and genome evolution.</title>
        <authorList>
            <consortium name="International Peach Genome Initiative"/>
            <person name="Verde I."/>
            <person name="Abbott A.G."/>
            <person name="Scalabrin S."/>
            <person name="Jung S."/>
            <person name="Shu S."/>
            <person name="Marroni F."/>
            <person name="Zhebentyayeva T."/>
            <person name="Dettori M.T."/>
            <person name="Grimwood J."/>
            <person name="Cattonaro F."/>
            <person name="Zuccolo A."/>
            <person name="Rossini L."/>
            <person name="Jenkins J."/>
            <person name="Vendramin E."/>
            <person name="Meisel L.A."/>
            <person name="Decroocq V."/>
            <person name="Sosinski B."/>
            <person name="Prochnik S."/>
            <person name="Mitros T."/>
            <person name="Policriti A."/>
            <person name="Cipriani G."/>
            <person name="Dondini L."/>
            <person name="Ficklin S."/>
            <person name="Goodstein D.M."/>
            <person name="Xuan P."/>
            <person name="Del Fabbro C."/>
            <person name="Aramini V."/>
            <person name="Copetti D."/>
            <person name="Gonzalez S."/>
            <person name="Horner D.S."/>
            <person name="Falchi R."/>
            <person name="Lucas S."/>
            <person name="Mica E."/>
            <person name="Maldonado J."/>
            <person name="Lazzari B."/>
            <person name="Bielenberg D."/>
            <person name="Pirona R."/>
            <person name="Miculan M."/>
            <person name="Barakat A."/>
            <person name="Testolin R."/>
            <person name="Stella A."/>
            <person name="Tartarini S."/>
            <person name="Tonutti P."/>
            <person name="Arus P."/>
            <person name="Orellana A."/>
            <person name="Wells C."/>
            <person name="Main D."/>
            <person name="Vizzotto G."/>
            <person name="Silva H."/>
            <person name="Salamini F."/>
            <person name="Schmutz J."/>
            <person name="Morgante M."/>
            <person name="Rokhsar D.S."/>
        </authorList>
    </citation>
    <scope>NUCLEOTIDE SEQUENCE [LARGE SCALE GENOMIC DNA]</scope>
    <source>
        <strain evidence="3">cv. Nemared</strain>
    </source>
</reference>
<keyword evidence="3" id="KW-1185">Reference proteome</keyword>
<dbReference type="Gramene" id="ONI35031">
    <property type="protein sequence ID" value="ONI35031"/>
    <property type="gene ID" value="PRUPE_1G511500"/>
</dbReference>
<name>A0A251RG78_PRUPE</name>
<keyword evidence="1" id="KW-0472">Membrane</keyword>
<evidence type="ECO:0000313" key="2">
    <source>
        <dbReference type="EMBL" id="ONI35031.1"/>
    </source>
</evidence>
<feature type="transmembrane region" description="Helical" evidence="1">
    <location>
        <begin position="48"/>
        <end position="67"/>
    </location>
</feature>
<sequence>MGGQQKNPDHMQMIPDVVADIRSRPSVLSNIADPQNHSSGLSRAPMPFSFLGAFIFMLVLNSFCRLAPVQLDDILNQSTIPSDSSSQRSVQFRNSPTEQVRVFLSSLDDFRKFKVIYIELYICLTAGKSFRTDIVLSLMKTSFTDRIKCRGIQQLLVVQKSTGVLLNLKKKKWICCLTFSLLLMQGLRNFIE</sequence>